<feature type="compositionally biased region" description="Basic residues" evidence="1">
    <location>
        <begin position="426"/>
        <end position="441"/>
    </location>
</feature>
<feature type="region of interest" description="Disordered" evidence="1">
    <location>
        <begin position="503"/>
        <end position="524"/>
    </location>
</feature>
<feature type="compositionally biased region" description="Low complexity" evidence="1">
    <location>
        <begin position="593"/>
        <end position="609"/>
    </location>
</feature>
<reference evidence="2" key="1">
    <citation type="submission" date="2022-07" db="EMBL/GenBank/DDBJ databases">
        <title>The genome of Lyophyllum shimeji provides insight into the initial evolution of ectomycorrhizal fungal genome.</title>
        <authorList>
            <person name="Kobayashi Y."/>
            <person name="Shibata T."/>
            <person name="Hirakawa H."/>
            <person name="Shigenobu S."/>
            <person name="Nishiyama T."/>
            <person name="Yamada A."/>
            <person name="Hasebe M."/>
            <person name="Kawaguchi M."/>
        </authorList>
    </citation>
    <scope>NUCLEOTIDE SEQUENCE</scope>
    <source>
        <strain evidence="2">AT787</strain>
    </source>
</reference>
<sequence>MTTSLTEKREQEKKAREGAEMRHELAFCSLRNKCGADHGYWSLVKKEEALRMQAVTVSTRRSKLKSKNLLLRGKMQKGGSESSCVSDCPYLSCCCLSNSLSVLLAAAAHLASEDALTRLGAKIRKVAELEGCQRQTRVDLGGVQAWHLETKLRNEGQCVCSSATKREKVFLYNHPWIAQRPPSGTVAGPLSPISTSSRPSRGDNEERSMQRSQSQPLAKSAPRRFYGREWKRNKPHLPKSTSLPIFKLLPIDRPVFTCRQCGFLNTLVPLCLWCCWTSDAAHREFEESMPRARRVSGPPRVFWKSATSSLASPMASGSNSISAAALPRSALETKSNLLADGMPTLQHPPIRITRTHHRRPPNPESMPDHVTYRRDARGITSSGATAVETVNVTNATPLGPALQLRRPRWSDGSARKFKGGEAGITPRRRPSSHLPSLRHSRSTGVDRRTPMHLIRTVSTKSLRSTHIVIDFKALHDSYDFKLESGELSPKSAPTQRTLRRKRRVSLFRTSTPSPLPQSRPLSAFTSNSAIDAPSAFPTPDASVHKHVLSAPIHEPNRNTLTHARSGSQPTNTVRLGHPSRPYYTAIRPNMSLSRPSSPASASAPRSQSPTQPPPTSFSRPTRPMSLPTPARAPSPAIFSVLSSTSALSDEEASPLEHGLLASANRPRSSSTMEHVRPLAFGSLAPPRGGGFSLSGETELRMALAREQEADGRGEVFRFRDMGKKHGGARVMKKVRELKRGLKGLVTGTAG</sequence>
<name>A0A9P3PXJ0_LYOSH</name>
<protein>
    <submittedName>
        <fullName evidence="2">Uncharacterized protein</fullName>
    </submittedName>
</protein>
<organism evidence="2 3">
    <name type="scientific">Lyophyllum shimeji</name>
    <name type="common">Hon-shimeji</name>
    <name type="synonym">Tricholoma shimeji</name>
    <dbReference type="NCBI Taxonomy" id="47721"/>
    <lineage>
        <taxon>Eukaryota</taxon>
        <taxon>Fungi</taxon>
        <taxon>Dikarya</taxon>
        <taxon>Basidiomycota</taxon>
        <taxon>Agaricomycotina</taxon>
        <taxon>Agaricomycetes</taxon>
        <taxon>Agaricomycetidae</taxon>
        <taxon>Agaricales</taxon>
        <taxon>Tricholomatineae</taxon>
        <taxon>Lyophyllaceae</taxon>
        <taxon>Lyophyllum</taxon>
    </lineage>
</organism>
<feature type="compositionally biased region" description="Basic and acidic residues" evidence="1">
    <location>
        <begin position="200"/>
        <end position="209"/>
    </location>
</feature>
<gene>
    <name evidence="2" type="ORF">LshimejAT787_1802020</name>
</gene>
<comment type="caution">
    <text evidence="2">The sequence shown here is derived from an EMBL/GenBank/DDBJ whole genome shotgun (WGS) entry which is preliminary data.</text>
</comment>
<dbReference type="EMBL" id="BRPK01000018">
    <property type="protein sequence ID" value="GLB44865.1"/>
    <property type="molecule type" value="Genomic_DNA"/>
</dbReference>
<accession>A0A9P3PXJ0</accession>
<feature type="region of interest" description="Disordered" evidence="1">
    <location>
        <begin position="410"/>
        <end position="446"/>
    </location>
</feature>
<feature type="compositionally biased region" description="Polar residues" evidence="1">
    <location>
        <begin position="557"/>
        <end position="573"/>
    </location>
</feature>
<keyword evidence="3" id="KW-1185">Reference proteome</keyword>
<dbReference type="Proteomes" id="UP001063166">
    <property type="component" value="Unassembled WGS sequence"/>
</dbReference>
<evidence type="ECO:0000313" key="3">
    <source>
        <dbReference type="Proteomes" id="UP001063166"/>
    </source>
</evidence>
<dbReference type="OrthoDB" id="2687560at2759"/>
<dbReference type="AlphaFoldDB" id="A0A9P3PXJ0"/>
<evidence type="ECO:0000256" key="1">
    <source>
        <dbReference type="SAM" id="MobiDB-lite"/>
    </source>
</evidence>
<feature type="region of interest" description="Disordered" evidence="1">
    <location>
        <begin position="554"/>
        <end position="633"/>
    </location>
</feature>
<proteinExistence type="predicted"/>
<evidence type="ECO:0000313" key="2">
    <source>
        <dbReference type="EMBL" id="GLB44865.1"/>
    </source>
</evidence>
<feature type="region of interest" description="Disordered" evidence="1">
    <location>
        <begin position="182"/>
        <end position="233"/>
    </location>
</feature>